<evidence type="ECO:0000313" key="5">
    <source>
        <dbReference type="Proteomes" id="UP000306509"/>
    </source>
</evidence>
<dbReference type="PANTHER" id="PTHR33744">
    <property type="entry name" value="CARBOHYDRATE DIACID REGULATOR"/>
    <property type="match status" value="1"/>
</dbReference>
<dbReference type="InterPro" id="IPR041522">
    <property type="entry name" value="CdaR_GGDEF"/>
</dbReference>
<reference evidence="4 5" key="1">
    <citation type="journal article" date="2019" name="Anaerobe">
        <title>Detection of Robinsoniella peoriensis in multiple bone samples of a trauma patient.</title>
        <authorList>
            <person name="Schrottner P."/>
            <person name="Hartwich K."/>
            <person name="Bunk B."/>
            <person name="Schober I."/>
            <person name="Helbig S."/>
            <person name="Rudolph W.W."/>
            <person name="Gunzer F."/>
        </authorList>
    </citation>
    <scope>NUCLEOTIDE SEQUENCE [LARGE SCALE GENOMIC DNA]</scope>
    <source>
        <strain evidence="4 5">DSM 106044</strain>
    </source>
</reference>
<dbReference type="AlphaFoldDB" id="A0A4U8QA77"/>
<protein>
    <submittedName>
        <fullName evidence="4">Sugar diacid regulator</fullName>
    </submittedName>
</protein>
<keyword evidence="5" id="KW-1185">Reference proteome</keyword>
<dbReference type="Proteomes" id="UP000306509">
    <property type="component" value="Unassembled WGS sequence"/>
</dbReference>
<dbReference type="RefSeq" id="WP_138002059.1">
    <property type="nucleotide sequence ID" value="NZ_QGQD01000025.1"/>
</dbReference>
<accession>A0A4U8QA77</accession>
<dbReference type="Pfam" id="PF13556">
    <property type="entry name" value="HTH_30"/>
    <property type="match status" value="1"/>
</dbReference>
<proteinExistence type="inferred from homology"/>
<gene>
    <name evidence="4" type="primary">cdaR_1</name>
    <name evidence="4" type="ORF">DSM106044_01290</name>
</gene>
<dbReference type="STRING" id="180332.GCA_000797495_04273"/>
<comment type="caution">
    <text evidence="4">The sequence shown here is derived from an EMBL/GenBank/DDBJ whole genome shotgun (WGS) entry which is preliminary data.</text>
</comment>
<feature type="domain" description="CdaR GGDEF-like" evidence="3">
    <location>
        <begin position="286"/>
        <end position="386"/>
    </location>
</feature>
<feature type="domain" description="PucR C-terminal helix-turn-helix" evidence="2">
    <location>
        <begin position="441"/>
        <end position="496"/>
    </location>
</feature>
<dbReference type="Gene3D" id="1.10.10.2840">
    <property type="entry name" value="PucR C-terminal helix-turn-helix domain"/>
    <property type="match status" value="1"/>
</dbReference>
<dbReference type="InterPro" id="IPR051448">
    <property type="entry name" value="CdaR-like_regulators"/>
</dbReference>
<comment type="similarity">
    <text evidence="1">Belongs to the CdaR family.</text>
</comment>
<evidence type="ECO:0000259" key="3">
    <source>
        <dbReference type="Pfam" id="PF17853"/>
    </source>
</evidence>
<dbReference type="Pfam" id="PF17853">
    <property type="entry name" value="GGDEF_2"/>
    <property type="match status" value="1"/>
</dbReference>
<evidence type="ECO:0000256" key="1">
    <source>
        <dbReference type="ARBA" id="ARBA00006754"/>
    </source>
</evidence>
<name>A0A4U8QA77_9FIRM</name>
<dbReference type="PANTHER" id="PTHR33744:SF1">
    <property type="entry name" value="DNA-BINDING TRANSCRIPTIONAL ACTIVATOR ADER"/>
    <property type="match status" value="1"/>
</dbReference>
<dbReference type="InterPro" id="IPR025736">
    <property type="entry name" value="PucR_C-HTH_dom"/>
</dbReference>
<evidence type="ECO:0000259" key="2">
    <source>
        <dbReference type="Pfam" id="PF13556"/>
    </source>
</evidence>
<organism evidence="4 5">
    <name type="scientific">Robinsoniella peoriensis</name>
    <dbReference type="NCBI Taxonomy" id="180332"/>
    <lineage>
        <taxon>Bacteria</taxon>
        <taxon>Bacillati</taxon>
        <taxon>Bacillota</taxon>
        <taxon>Clostridia</taxon>
        <taxon>Lachnospirales</taxon>
        <taxon>Lachnospiraceae</taxon>
        <taxon>Robinsoniella</taxon>
    </lineage>
</organism>
<evidence type="ECO:0000313" key="4">
    <source>
        <dbReference type="EMBL" id="TLD01920.1"/>
    </source>
</evidence>
<dbReference type="InterPro" id="IPR042070">
    <property type="entry name" value="PucR_C-HTH_sf"/>
</dbReference>
<sequence length="522" mass="58895">MTFHRLIDQLSYEFSIDIVSSNEEWEIQDIALLDVRQKDFLRNTLYFGYDHQMKNCNISSIQCILARTGNDSPSPAVPGNSALVDEASLFSVFNNAKTIIESTRSKGLYEELAALADRTRSMEAVLNAASIRLGNSLVLNDINFKIIAASASIPVIDPLWKTNIRQGYCSYDFIGAVRLLEPLKNAAQTTDAVEVSCTESPYRKLSSKVFHNGVQVGFILMIGGETAILPVHREMLSTLSQVISYILAHYMPDLFPVTSPHQQLLYDLLIGAPSEDIAPRLSGIAFPPKMSALCINPTQYLGSRHLKDHTVKNLKLLFPGTHVTYHKKNVVAVIPIEEAADITTELLEKLTKFSDTEHVRIGISNTFTHIKNFMLHYEQANSALELGLKLAPGEKICRYLDYQIFDLFSNIKSPESLGRFCHPALSLLRQYDHKNNTQFYQTLCAYLDCGCSIKITSEQLYIHRNSLVYRLNRITDVCRVDLEDTQTCFLLRLSFLIDKYNGLNQEQLISKMFHCQTSKCAL</sequence>
<dbReference type="EMBL" id="QGQD01000025">
    <property type="protein sequence ID" value="TLD01920.1"/>
    <property type="molecule type" value="Genomic_DNA"/>
</dbReference>